<name>A0A5N6Y6W9_9EURO</name>
<gene>
    <name evidence="1" type="ORF">BDV24DRAFT_164666</name>
</gene>
<reference evidence="1" key="1">
    <citation type="submission" date="2019-04" db="EMBL/GenBank/DDBJ databases">
        <title>Friends and foes A comparative genomics study of 23 Aspergillus species from section Flavi.</title>
        <authorList>
            <consortium name="DOE Joint Genome Institute"/>
            <person name="Kjaerbolling I."/>
            <person name="Vesth T."/>
            <person name="Frisvad J.C."/>
            <person name="Nybo J.L."/>
            <person name="Theobald S."/>
            <person name="Kildgaard S."/>
            <person name="Isbrandt T."/>
            <person name="Kuo A."/>
            <person name="Sato A."/>
            <person name="Lyhne E.K."/>
            <person name="Kogle M.E."/>
            <person name="Wiebenga A."/>
            <person name="Kun R.S."/>
            <person name="Lubbers R.J."/>
            <person name="Makela M.R."/>
            <person name="Barry K."/>
            <person name="Chovatia M."/>
            <person name="Clum A."/>
            <person name="Daum C."/>
            <person name="Haridas S."/>
            <person name="He G."/>
            <person name="LaButti K."/>
            <person name="Lipzen A."/>
            <person name="Mondo S."/>
            <person name="Riley R."/>
            <person name="Salamov A."/>
            <person name="Simmons B.A."/>
            <person name="Magnuson J.K."/>
            <person name="Henrissat B."/>
            <person name="Mortensen U.H."/>
            <person name="Larsen T.O."/>
            <person name="Devries R.P."/>
            <person name="Grigoriev I.V."/>
            <person name="Machida M."/>
            <person name="Baker S.E."/>
            <person name="Andersen M.R."/>
        </authorList>
    </citation>
    <scope>NUCLEOTIDE SEQUENCE</scope>
    <source>
        <strain evidence="1">CBS 117612</strain>
    </source>
</reference>
<sequence length="211" mass="24095">MLLLLPTELRLRVYANVFDVCSCRNQYAFDTPTHRIALNILLVNRQIYAECRALSVQLHIFNFNKWCGTGVHYCQMFLQRLRPWQVCSIRVLKLQAVENSLNNGSGIARLNLEWFDICAMLSGVVGIEPWELHLTIEGQLVDGGLKLLDIEADWVKLGLGRLNPFQRVEITIASDRIRPEVAENFKTGLTNVFSPVQIVLKKIVQGIEIYV</sequence>
<dbReference type="AlphaFoldDB" id="A0A5N6Y6W9"/>
<accession>A0A5N6Y6W9</accession>
<dbReference type="Proteomes" id="UP000325558">
    <property type="component" value="Unassembled WGS sequence"/>
</dbReference>
<dbReference type="OrthoDB" id="5413827at2759"/>
<organism evidence="1">
    <name type="scientific">Aspergillus arachidicola</name>
    <dbReference type="NCBI Taxonomy" id="656916"/>
    <lineage>
        <taxon>Eukaryota</taxon>
        <taxon>Fungi</taxon>
        <taxon>Dikarya</taxon>
        <taxon>Ascomycota</taxon>
        <taxon>Pezizomycotina</taxon>
        <taxon>Eurotiomycetes</taxon>
        <taxon>Eurotiomycetidae</taxon>
        <taxon>Eurotiales</taxon>
        <taxon>Aspergillaceae</taxon>
        <taxon>Aspergillus</taxon>
        <taxon>Aspergillus subgen. Circumdati</taxon>
    </lineage>
</organism>
<dbReference type="EMBL" id="ML737150">
    <property type="protein sequence ID" value="KAE8340216.1"/>
    <property type="molecule type" value="Genomic_DNA"/>
</dbReference>
<evidence type="ECO:0000313" key="1">
    <source>
        <dbReference type="EMBL" id="KAE8340216.1"/>
    </source>
</evidence>
<protein>
    <submittedName>
        <fullName evidence="1">Uncharacterized protein</fullName>
    </submittedName>
</protein>
<proteinExistence type="predicted"/>